<feature type="domain" description="VWFA" evidence="3">
    <location>
        <begin position="77"/>
        <end position="248"/>
    </location>
</feature>
<dbReference type="NCBIfam" id="TIGR03436">
    <property type="entry name" value="acidobact_VWFA"/>
    <property type="match status" value="1"/>
</dbReference>
<proteinExistence type="predicted"/>
<reference evidence="4" key="1">
    <citation type="submission" date="2006-10" db="EMBL/GenBank/DDBJ databases">
        <title>Complete sequence of Solibacter usitatus Ellin6076.</title>
        <authorList>
            <consortium name="US DOE Joint Genome Institute"/>
            <person name="Copeland A."/>
            <person name="Lucas S."/>
            <person name="Lapidus A."/>
            <person name="Barry K."/>
            <person name="Detter J.C."/>
            <person name="Glavina del Rio T."/>
            <person name="Hammon N."/>
            <person name="Israni S."/>
            <person name="Dalin E."/>
            <person name="Tice H."/>
            <person name="Pitluck S."/>
            <person name="Thompson L.S."/>
            <person name="Brettin T."/>
            <person name="Bruce D."/>
            <person name="Han C."/>
            <person name="Tapia R."/>
            <person name="Gilna P."/>
            <person name="Schmutz J."/>
            <person name="Larimer F."/>
            <person name="Land M."/>
            <person name="Hauser L."/>
            <person name="Kyrpides N."/>
            <person name="Mikhailova N."/>
            <person name="Janssen P.H."/>
            <person name="Kuske C.R."/>
            <person name="Richardson P."/>
        </authorList>
    </citation>
    <scope>NUCLEOTIDE SEQUENCE</scope>
    <source>
        <strain evidence="4">Ellin6076</strain>
    </source>
</reference>
<organism evidence="4">
    <name type="scientific">Solibacter usitatus (strain Ellin6076)</name>
    <dbReference type="NCBI Taxonomy" id="234267"/>
    <lineage>
        <taxon>Bacteria</taxon>
        <taxon>Pseudomonadati</taxon>
        <taxon>Acidobacteriota</taxon>
        <taxon>Terriglobia</taxon>
        <taxon>Bryobacterales</taxon>
        <taxon>Solibacteraceae</taxon>
        <taxon>Candidatus Solibacter</taxon>
    </lineage>
</organism>
<gene>
    <name evidence="4" type="ordered locus">Acid_3393</name>
</gene>
<evidence type="ECO:0000256" key="1">
    <source>
        <dbReference type="SAM" id="MobiDB-lite"/>
    </source>
</evidence>
<sequence length="313" mass="34212" precursor="true">MRLVRILFSGLLFLRAMPVESAQITIHADVNLVQLSVRVTDKNGRNVVGLSRDAFRLMIDGKEQPITVFNGEDGPVTAGIVIDNSASMEPKRAEVIAAAMAFARASNTRDQMFVVHFNERARLGLPERTPFTGKIKELETAISSFDVGGSTALYDAILLAQSHIRGGVYGRRILLVITDGGDNSSKATLEEAVDAVAKAGVVIYAIGIYDPNDKDQNPKVLAHLAEVTGGEAFFPTALSDITRICEEIAADVRRQYTIGFAGADDNMYHQIEVIASDPKHGELQVHTRPSYFASKPRSSANRMQTKRKARKKK</sequence>
<evidence type="ECO:0000313" key="4">
    <source>
        <dbReference type="EMBL" id="ABJ84366.1"/>
    </source>
</evidence>
<evidence type="ECO:0000256" key="2">
    <source>
        <dbReference type="SAM" id="SignalP"/>
    </source>
</evidence>
<feature type="region of interest" description="Disordered" evidence="1">
    <location>
        <begin position="291"/>
        <end position="313"/>
    </location>
</feature>
<feature type="signal peptide" evidence="2">
    <location>
        <begin position="1"/>
        <end position="21"/>
    </location>
</feature>
<dbReference type="HOGENOM" id="CLU_049429_1_0_0"/>
<name>Q021M1_SOLUE</name>
<dbReference type="CDD" id="cd00198">
    <property type="entry name" value="vWFA"/>
    <property type="match status" value="1"/>
</dbReference>
<dbReference type="STRING" id="234267.Acid_3393"/>
<evidence type="ECO:0000259" key="3">
    <source>
        <dbReference type="PROSITE" id="PS50234"/>
    </source>
</evidence>
<feature type="chain" id="PRO_5004162852" evidence="2">
    <location>
        <begin position="22"/>
        <end position="313"/>
    </location>
</feature>
<dbReference type="InterPro" id="IPR036465">
    <property type="entry name" value="vWFA_dom_sf"/>
</dbReference>
<dbReference type="AlphaFoldDB" id="Q021M1"/>
<dbReference type="Pfam" id="PF00092">
    <property type="entry name" value="VWA"/>
    <property type="match status" value="1"/>
</dbReference>
<dbReference type="Gene3D" id="3.40.50.410">
    <property type="entry name" value="von Willebrand factor, type A domain"/>
    <property type="match status" value="1"/>
</dbReference>
<dbReference type="InParanoid" id="Q021M1"/>
<dbReference type="OrthoDB" id="128950at2"/>
<dbReference type="SMART" id="SM00327">
    <property type="entry name" value="VWA"/>
    <property type="match status" value="1"/>
</dbReference>
<dbReference type="InterPro" id="IPR002035">
    <property type="entry name" value="VWF_A"/>
</dbReference>
<dbReference type="InterPro" id="IPR017802">
    <property type="entry name" value="VWFA-rel_acidobac-type"/>
</dbReference>
<keyword evidence="2" id="KW-0732">Signal</keyword>
<accession>Q021M1</accession>
<dbReference type="EMBL" id="CP000473">
    <property type="protein sequence ID" value="ABJ84366.1"/>
    <property type="molecule type" value="Genomic_DNA"/>
</dbReference>
<dbReference type="PROSITE" id="PS50234">
    <property type="entry name" value="VWFA"/>
    <property type="match status" value="1"/>
</dbReference>
<dbReference type="eggNOG" id="COG2304">
    <property type="taxonomic scope" value="Bacteria"/>
</dbReference>
<dbReference type="SUPFAM" id="SSF53300">
    <property type="entry name" value="vWA-like"/>
    <property type="match status" value="1"/>
</dbReference>
<dbReference type="KEGG" id="sus:Acid_3393"/>
<protein>
    <submittedName>
        <fullName evidence="4">von Willebrand factor, type A</fullName>
    </submittedName>
</protein>
<feature type="compositionally biased region" description="Basic residues" evidence="1">
    <location>
        <begin position="304"/>
        <end position="313"/>
    </location>
</feature>